<evidence type="ECO:0000256" key="1">
    <source>
        <dbReference type="SAM" id="MobiDB-lite"/>
    </source>
</evidence>
<keyword evidence="3" id="KW-1185">Reference proteome</keyword>
<feature type="region of interest" description="Disordered" evidence="1">
    <location>
        <begin position="1"/>
        <end position="70"/>
    </location>
</feature>
<evidence type="ECO:0000313" key="3">
    <source>
        <dbReference type="Proteomes" id="UP001066276"/>
    </source>
</evidence>
<name>A0AAV7KSU1_PLEWA</name>
<feature type="region of interest" description="Disordered" evidence="1">
    <location>
        <begin position="100"/>
        <end position="128"/>
    </location>
</feature>
<reference evidence="2" key="1">
    <citation type="journal article" date="2022" name="bioRxiv">
        <title>Sequencing and chromosome-scale assembly of the giantPleurodeles waltlgenome.</title>
        <authorList>
            <person name="Brown T."/>
            <person name="Elewa A."/>
            <person name="Iarovenko S."/>
            <person name="Subramanian E."/>
            <person name="Araus A.J."/>
            <person name="Petzold A."/>
            <person name="Susuki M."/>
            <person name="Suzuki K.-i.T."/>
            <person name="Hayashi T."/>
            <person name="Toyoda A."/>
            <person name="Oliveira C."/>
            <person name="Osipova E."/>
            <person name="Leigh N.D."/>
            <person name="Simon A."/>
            <person name="Yun M.H."/>
        </authorList>
    </citation>
    <scope>NUCLEOTIDE SEQUENCE</scope>
    <source>
        <strain evidence="2">20211129_DDA</strain>
        <tissue evidence="2">Liver</tissue>
    </source>
</reference>
<organism evidence="2 3">
    <name type="scientific">Pleurodeles waltl</name>
    <name type="common">Iberian ribbed newt</name>
    <dbReference type="NCBI Taxonomy" id="8319"/>
    <lineage>
        <taxon>Eukaryota</taxon>
        <taxon>Metazoa</taxon>
        <taxon>Chordata</taxon>
        <taxon>Craniata</taxon>
        <taxon>Vertebrata</taxon>
        <taxon>Euteleostomi</taxon>
        <taxon>Amphibia</taxon>
        <taxon>Batrachia</taxon>
        <taxon>Caudata</taxon>
        <taxon>Salamandroidea</taxon>
        <taxon>Salamandridae</taxon>
        <taxon>Pleurodelinae</taxon>
        <taxon>Pleurodeles</taxon>
    </lineage>
</organism>
<accession>A0AAV7KSU1</accession>
<gene>
    <name evidence="2" type="ORF">NDU88_002681</name>
</gene>
<sequence length="128" mass="14024">MSPWCSPASPTLVKAPRRAAGPREIAETSGTSRRRWRQAGAQPGDAHPSGGIEKGRLTQQNQGGLNFGDVAASVPCDKQIKKVRRGKQLRRDLHAALARPCETRDTKAPFRCPWGKKARTTTRGLEQQ</sequence>
<evidence type="ECO:0000313" key="2">
    <source>
        <dbReference type="EMBL" id="KAJ1082516.1"/>
    </source>
</evidence>
<dbReference type="EMBL" id="JANPWB010000016">
    <property type="protein sequence ID" value="KAJ1082516.1"/>
    <property type="molecule type" value="Genomic_DNA"/>
</dbReference>
<comment type="caution">
    <text evidence="2">The sequence shown here is derived from an EMBL/GenBank/DDBJ whole genome shotgun (WGS) entry which is preliminary data.</text>
</comment>
<dbReference type="Proteomes" id="UP001066276">
    <property type="component" value="Chromosome 12"/>
</dbReference>
<dbReference type="AlphaFoldDB" id="A0AAV7KSU1"/>
<protein>
    <submittedName>
        <fullName evidence="2">Uncharacterized protein</fullName>
    </submittedName>
</protein>
<proteinExistence type="predicted"/>